<dbReference type="STRING" id="67767.A0A0J7JVE0"/>
<name>A0A0J7JVE0_LASNI</name>
<feature type="non-terminal residue" evidence="1">
    <location>
        <position position="229"/>
    </location>
</feature>
<evidence type="ECO:0000313" key="2">
    <source>
        <dbReference type="Proteomes" id="UP000036403"/>
    </source>
</evidence>
<dbReference type="InterPro" id="IPR001370">
    <property type="entry name" value="BIR_rpt"/>
</dbReference>
<dbReference type="PaxDb" id="67767-A0A0J7JVE0"/>
<dbReference type="InterPro" id="IPR050784">
    <property type="entry name" value="IAP"/>
</dbReference>
<dbReference type="GO" id="GO:0005634">
    <property type="term" value="C:nucleus"/>
    <property type="evidence" value="ECO:0007669"/>
    <property type="project" value="TreeGrafter"/>
</dbReference>
<dbReference type="SMART" id="SM00238">
    <property type="entry name" value="BIR"/>
    <property type="match status" value="2"/>
</dbReference>
<evidence type="ECO:0000313" key="1">
    <source>
        <dbReference type="EMBL" id="KMQ82198.1"/>
    </source>
</evidence>
<dbReference type="PANTHER" id="PTHR10044:SF139">
    <property type="entry name" value="DEATH-ASSOCIATED INHIBITOR OF APOPTOSIS 2"/>
    <property type="match status" value="1"/>
</dbReference>
<dbReference type="Pfam" id="PF00653">
    <property type="entry name" value="BIR"/>
    <property type="match status" value="2"/>
</dbReference>
<dbReference type="GO" id="GO:0005737">
    <property type="term" value="C:cytoplasm"/>
    <property type="evidence" value="ECO:0007669"/>
    <property type="project" value="TreeGrafter"/>
</dbReference>
<dbReference type="Proteomes" id="UP000036403">
    <property type="component" value="Unassembled WGS sequence"/>
</dbReference>
<keyword evidence="2" id="KW-1185">Reference proteome</keyword>
<dbReference type="OrthoDB" id="5855668at2759"/>
<proteinExistence type="predicted"/>
<organism evidence="1 2">
    <name type="scientific">Lasius niger</name>
    <name type="common">Black garden ant</name>
    <dbReference type="NCBI Taxonomy" id="67767"/>
    <lineage>
        <taxon>Eukaryota</taxon>
        <taxon>Metazoa</taxon>
        <taxon>Ecdysozoa</taxon>
        <taxon>Arthropoda</taxon>
        <taxon>Hexapoda</taxon>
        <taxon>Insecta</taxon>
        <taxon>Pterygota</taxon>
        <taxon>Neoptera</taxon>
        <taxon>Endopterygota</taxon>
        <taxon>Hymenoptera</taxon>
        <taxon>Apocrita</taxon>
        <taxon>Aculeata</taxon>
        <taxon>Formicoidea</taxon>
        <taxon>Formicidae</taxon>
        <taxon>Formicinae</taxon>
        <taxon>Lasius</taxon>
        <taxon>Lasius</taxon>
    </lineage>
</organism>
<dbReference type="PANTHER" id="PTHR10044">
    <property type="entry name" value="INHIBITOR OF APOPTOSIS"/>
    <property type="match status" value="1"/>
</dbReference>
<dbReference type="PROSITE" id="PS50143">
    <property type="entry name" value="BIR_REPEAT_2"/>
    <property type="match status" value="2"/>
</dbReference>
<dbReference type="CDD" id="cd00022">
    <property type="entry name" value="BIR"/>
    <property type="match status" value="1"/>
</dbReference>
<accession>A0A0J7JVE0</accession>
<comment type="caution">
    <text evidence="1">The sequence shown here is derived from an EMBL/GenBank/DDBJ whole genome shotgun (WGS) entry which is preliminary data.</text>
</comment>
<dbReference type="EMBL" id="LBMM01027398">
    <property type="protein sequence ID" value="KMQ82198.1"/>
    <property type="molecule type" value="Genomic_DNA"/>
</dbReference>
<dbReference type="SUPFAM" id="SSF57924">
    <property type="entry name" value="Inhibitor of apoptosis (IAP) repeat"/>
    <property type="match status" value="2"/>
</dbReference>
<gene>
    <name evidence="1" type="ORF">RF55_23826</name>
</gene>
<dbReference type="Gene3D" id="1.10.1170.10">
    <property type="entry name" value="Inhibitor Of Apoptosis Protein (2mihbC-IAP-1), Chain A"/>
    <property type="match status" value="2"/>
</dbReference>
<dbReference type="AlphaFoldDB" id="A0A0J7JVE0"/>
<protein>
    <submittedName>
        <fullName evidence="1">E3 ubiquitin-protein ligase xiap</fullName>
    </submittedName>
</protein>
<reference evidence="1 2" key="1">
    <citation type="submission" date="2015-04" db="EMBL/GenBank/DDBJ databases">
        <title>Lasius niger genome sequencing.</title>
        <authorList>
            <person name="Konorov E.A."/>
            <person name="Nikitin M.A."/>
            <person name="Kirill M.V."/>
            <person name="Chang P."/>
        </authorList>
    </citation>
    <scope>NUCLEOTIDE SEQUENCE [LARGE SCALE GENOMIC DNA]</scope>
    <source>
        <tissue evidence="1">Whole</tissue>
    </source>
</reference>
<sequence>MQHPSEEDEEMFFQSARVASFRQKWPYDNVHALHLADAGWFYSKVRNCLRCPFCGVDIEMGDVPPPNPLRQHVMSNVTCPFVLGREPRDVPIYVELRRNPSCMDSIVHNKKMSEASLRNETFQTWTFIPELPFERLVDAGFYFLSHTVDYVRCYICGVTVGNWLPNDEPVAVHRKVSPGCYFERYLPPGKRYREPDITTDMLIMSAVDSEPVEDEEGPKIFRKVIESGD</sequence>